<accession>A0A5R8WMX2</accession>
<dbReference type="SUPFAM" id="SSF46626">
    <property type="entry name" value="Cytochrome c"/>
    <property type="match status" value="1"/>
</dbReference>
<dbReference type="EMBL" id="VAJM01000009">
    <property type="protein sequence ID" value="TLM90598.1"/>
    <property type="molecule type" value="Genomic_DNA"/>
</dbReference>
<feature type="signal peptide" evidence="1">
    <location>
        <begin position="1"/>
        <end position="19"/>
    </location>
</feature>
<dbReference type="InterPro" id="IPR036909">
    <property type="entry name" value="Cyt_c-like_dom_sf"/>
</dbReference>
<evidence type="ECO:0000313" key="2">
    <source>
        <dbReference type="EMBL" id="TLM90598.1"/>
    </source>
</evidence>
<protein>
    <recommendedName>
        <fullName evidence="4">Cytochrome c</fullName>
    </recommendedName>
</protein>
<dbReference type="OrthoDB" id="1524066at2"/>
<gene>
    <name evidence="2" type="ORF">FDY95_17960</name>
</gene>
<dbReference type="Proteomes" id="UP000305517">
    <property type="component" value="Unassembled WGS sequence"/>
</dbReference>
<feature type="chain" id="PRO_5024360814" description="Cytochrome c" evidence="1">
    <location>
        <begin position="20"/>
        <end position="133"/>
    </location>
</feature>
<comment type="caution">
    <text evidence="2">The sequence shown here is derived from an EMBL/GenBank/DDBJ whole genome shotgun (WGS) entry which is preliminary data.</text>
</comment>
<dbReference type="PROSITE" id="PS51257">
    <property type="entry name" value="PROKAR_LIPOPROTEIN"/>
    <property type="match status" value="1"/>
</dbReference>
<dbReference type="AlphaFoldDB" id="A0A5R8WMX2"/>
<dbReference type="GO" id="GO:0020037">
    <property type="term" value="F:heme binding"/>
    <property type="evidence" value="ECO:0007669"/>
    <property type="project" value="InterPro"/>
</dbReference>
<keyword evidence="1" id="KW-0732">Signal</keyword>
<sequence length="133" mass="14126">MFSRQIPRVLGLAAAVALAAGAALGVSSCSYQNEQELFAGEQISCDTVSVTYRGTIAPLLAQHCQRCHGPTRAESGVVVTSHHDVQTLGRTGQLLGVIQHKPGYPAMPDDEPMLGACDINKVKIWVRAGMPDN</sequence>
<keyword evidence="3" id="KW-1185">Reference proteome</keyword>
<organism evidence="2 3">
    <name type="scientific">Hymenobacter jeollabukensis</name>
    <dbReference type="NCBI Taxonomy" id="2025313"/>
    <lineage>
        <taxon>Bacteria</taxon>
        <taxon>Pseudomonadati</taxon>
        <taxon>Bacteroidota</taxon>
        <taxon>Cytophagia</taxon>
        <taxon>Cytophagales</taxon>
        <taxon>Hymenobacteraceae</taxon>
        <taxon>Hymenobacter</taxon>
    </lineage>
</organism>
<reference evidence="2 3" key="1">
    <citation type="submission" date="2019-05" db="EMBL/GenBank/DDBJ databases">
        <title>Hymenobacter edaphi sp. nov., isolated from abandoned arsenic-contaminated farmland soil.</title>
        <authorList>
            <person name="Nie L."/>
        </authorList>
    </citation>
    <scope>NUCLEOTIDE SEQUENCE [LARGE SCALE GENOMIC DNA]</scope>
    <source>
        <strain evidence="2 3">1-3-3-8</strain>
    </source>
</reference>
<dbReference type="GO" id="GO:0009055">
    <property type="term" value="F:electron transfer activity"/>
    <property type="evidence" value="ECO:0007669"/>
    <property type="project" value="InterPro"/>
</dbReference>
<name>A0A5R8WMX2_9BACT</name>
<evidence type="ECO:0000313" key="3">
    <source>
        <dbReference type="Proteomes" id="UP000305517"/>
    </source>
</evidence>
<proteinExistence type="predicted"/>
<dbReference type="RefSeq" id="WP_138079862.1">
    <property type="nucleotide sequence ID" value="NZ_VAJM01000009.1"/>
</dbReference>
<evidence type="ECO:0008006" key="4">
    <source>
        <dbReference type="Google" id="ProtNLM"/>
    </source>
</evidence>
<evidence type="ECO:0000256" key="1">
    <source>
        <dbReference type="SAM" id="SignalP"/>
    </source>
</evidence>